<accession>A0A844QBN5</accession>
<evidence type="ECO:0000256" key="6">
    <source>
        <dbReference type="HAMAP-Rule" id="MF_00074"/>
    </source>
</evidence>
<comment type="function">
    <text evidence="6">Specifically methylates the N7 position of guanine in position 527 of 16S rRNA.</text>
</comment>
<evidence type="ECO:0000313" key="7">
    <source>
        <dbReference type="EMBL" id="MVA96632.1"/>
    </source>
</evidence>
<feature type="binding site" evidence="6">
    <location>
        <position position="74"/>
    </location>
    <ligand>
        <name>S-adenosyl-L-methionine</name>
        <dbReference type="ChEBI" id="CHEBI:59789"/>
    </ligand>
</feature>
<feature type="binding site" evidence="6">
    <location>
        <position position="79"/>
    </location>
    <ligand>
        <name>S-adenosyl-L-methionine</name>
        <dbReference type="ChEBI" id="CHEBI:59789"/>
    </ligand>
</feature>
<evidence type="ECO:0000256" key="1">
    <source>
        <dbReference type="ARBA" id="ARBA00022490"/>
    </source>
</evidence>
<dbReference type="InterPro" id="IPR003682">
    <property type="entry name" value="rRNA_ssu_MeTfrase_G"/>
</dbReference>
<dbReference type="PANTHER" id="PTHR31760:SF0">
    <property type="entry name" value="S-ADENOSYL-L-METHIONINE-DEPENDENT METHYLTRANSFERASES SUPERFAMILY PROTEIN"/>
    <property type="match status" value="1"/>
</dbReference>
<keyword evidence="3 6" id="KW-0489">Methyltransferase</keyword>
<dbReference type="EMBL" id="WPHG01000001">
    <property type="protein sequence ID" value="MVA96632.1"/>
    <property type="molecule type" value="Genomic_DNA"/>
</dbReference>
<keyword evidence="1 6" id="KW-0963">Cytoplasm</keyword>
<feature type="binding site" evidence="6">
    <location>
        <position position="143"/>
    </location>
    <ligand>
        <name>S-adenosyl-L-methionine</name>
        <dbReference type="ChEBI" id="CHEBI:59789"/>
    </ligand>
</feature>
<reference evidence="7 8" key="1">
    <citation type="submission" date="2019-12" db="EMBL/GenBank/DDBJ databases">
        <title>Nitratireductor arenosus sp. nov., Isolated from sea sand, Jeju island, South Korea.</title>
        <authorList>
            <person name="Kim W."/>
        </authorList>
    </citation>
    <scope>NUCLEOTIDE SEQUENCE [LARGE SCALE GENOMIC DNA]</scope>
    <source>
        <strain evidence="7 8">CAU 1489</strain>
    </source>
</reference>
<dbReference type="SUPFAM" id="SSF53335">
    <property type="entry name" value="S-adenosyl-L-methionine-dependent methyltransferases"/>
    <property type="match status" value="1"/>
</dbReference>
<dbReference type="InterPro" id="IPR029063">
    <property type="entry name" value="SAM-dependent_MTases_sf"/>
</dbReference>
<name>A0A844QBN5_9HYPH</name>
<dbReference type="NCBIfam" id="TIGR00138">
    <property type="entry name" value="rsmG_gidB"/>
    <property type="match status" value="1"/>
</dbReference>
<evidence type="ECO:0000256" key="4">
    <source>
        <dbReference type="ARBA" id="ARBA00022679"/>
    </source>
</evidence>
<sequence>MSEDDYQALCRVAGPVSRETFERLRRFETVFCKWARRINLVAPSTLDRLWRRHILDSAQLLSIAPQARRWADLGSGGGFPGAVIAILAHDRADVAVKLVESNRKKAAFLQNALSDLAPRADIVARRIEDVVESSVSPDIVTARALAPLPRLLTLTEPWLVAGTRALFHKGRDSGEEIKLAHDTWNLDLIQHRSSVDDDSVVLEIIKATRK</sequence>
<organism evidence="7 8">
    <name type="scientific">Nitratireductor arenosus</name>
    <dbReference type="NCBI Taxonomy" id="2682096"/>
    <lineage>
        <taxon>Bacteria</taxon>
        <taxon>Pseudomonadati</taxon>
        <taxon>Pseudomonadota</taxon>
        <taxon>Alphaproteobacteria</taxon>
        <taxon>Hyphomicrobiales</taxon>
        <taxon>Phyllobacteriaceae</taxon>
        <taxon>Nitratireductor</taxon>
    </lineage>
</organism>
<dbReference type="EC" id="2.1.1.170" evidence="6"/>
<proteinExistence type="inferred from homology"/>
<protein>
    <recommendedName>
        <fullName evidence="6">Ribosomal RNA small subunit methyltransferase G</fullName>
        <ecNumber evidence="6">2.1.1.170</ecNumber>
    </recommendedName>
    <alternativeName>
        <fullName evidence="6">16S rRNA 7-methylguanosine methyltransferase</fullName>
        <shortName evidence="6">16S rRNA m7G methyltransferase</shortName>
    </alternativeName>
</protein>
<gene>
    <name evidence="6 7" type="primary">rsmG</name>
    <name evidence="7" type="ORF">GN330_05150</name>
</gene>
<dbReference type="PANTHER" id="PTHR31760">
    <property type="entry name" value="S-ADENOSYL-L-METHIONINE-DEPENDENT METHYLTRANSFERASES SUPERFAMILY PROTEIN"/>
    <property type="match status" value="1"/>
</dbReference>
<dbReference type="AlphaFoldDB" id="A0A844QBN5"/>
<feature type="binding site" evidence="6">
    <location>
        <begin position="127"/>
        <end position="128"/>
    </location>
    <ligand>
        <name>S-adenosyl-L-methionine</name>
        <dbReference type="ChEBI" id="CHEBI:59789"/>
    </ligand>
</feature>
<dbReference type="HAMAP" id="MF_00074">
    <property type="entry name" value="16SrRNA_methyltr_G"/>
    <property type="match status" value="1"/>
</dbReference>
<keyword evidence="4 6" id="KW-0808">Transferase</keyword>
<comment type="similarity">
    <text evidence="6">Belongs to the methyltransferase superfamily. RNA methyltransferase RsmG family.</text>
</comment>
<evidence type="ECO:0000256" key="5">
    <source>
        <dbReference type="ARBA" id="ARBA00022691"/>
    </source>
</evidence>
<comment type="caution">
    <text evidence="7">The sequence shown here is derived from an EMBL/GenBank/DDBJ whole genome shotgun (WGS) entry which is preliminary data.</text>
</comment>
<dbReference type="GO" id="GO:0005829">
    <property type="term" value="C:cytosol"/>
    <property type="evidence" value="ECO:0007669"/>
    <property type="project" value="TreeGrafter"/>
</dbReference>
<comment type="subcellular location">
    <subcellularLocation>
        <location evidence="6">Cytoplasm</location>
    </subcellularLocation>
</comment>
<keyword evidence="5 6" id="KW-0949">S-adenosyl-L-methionine</keyword>
<comment type="caution">
    <text evidence="6">Lacks conserved residue(s) required for the propagation of feature annotation.</text>
</comment>
<dbReference type="Pfam" id="PF02527">
    <property type="entry name" value="GidB"/>
    <property type="match status" value="1"/>
</dbReference>
<keyword evidence="2 6" id="KW-0698">rRNA processing</keyword>
<dbReference type="GO" id="GO:0070043">
    <property type="term" value="F:rRNA (guanine-N7-)-methyltransferase activity"/>
    <property type="evidence" value="ECO:0007669"/>
    <property type="project" value="UniProtKB-UniRule"/>
</dbReference>
<evidence type="ECO:0000313" key="8">
    <source>
        <dbReference type="Proteomes" id="UP000463224"/>
    </source>
</evidence>
<evidence type="ECO:0000256" key="3">
    <source>
        <dbReference type="ARBA" id="ARBA00022603"/>
    </source>
</evidence>
<dbReference type="Gene3D" id="3.40.50.150">
    <property type="entry name" value="Vaccinia Virus protein VP39"/>
    <property type="match status" value="1"/>
</dbReference>
<dbReference type="RefSeq" id="WP_343040283.1">
    <property type="nucleotide sequence ID" value="NZ_WPHG01000001.1"/>
</dbReference>
<evidence type="ECO:0000256" key="2">
    <source>
        <dbReference type="ARBA" id="ARBA00022552"/>
    </source>
</evidence>
<dbReference type="Proteomes" id="UP000463224">
    <property type="component" value="Unassembled WGS sequence"/>
</dbReference>
<dbReference type="PIRSF" id="PIRSF003078">
    <property type="entry name" value="GidB"/>
    <property type="match status" value="1"/>
</dbReference>
<keyword evidence="8" id="KW-1185">Reference proteome</keyword>
<comment type="catalytic activity">
    <reaction evidence="6">
        <text>guanosine(527) in 16S rRNA + S-adenosyl-L-methionine = N(7)-methylguanosine(527) in 16S rRNA + S-adenosyl-L-homocysteine</text>
        <dbReference type="Rhea" id="RHEA:42732"/>
        <dbReference type="Rhea" id="RHEA-COMP:10209"/>
        <dbReference type="Rhea" id="RHEA-COMP:10210"/>
        <dbReference type="ChEBI" id="CHEBI:57856"/>
        <dbReference type="ChEBI" id="CHEBI:59789"/>
        <dbReference type="ChEBI" id="CHEBI:74269"/>
        <dbReference type="ChEBI" id="CHEBI:74480"/>
        <dbReference type="EC" id="2.1.1.170"/>
    </reaction>
</comment>